<dbReference type="Pfam" id="PF17917">
    <property type="entry name" value="RT_RNaseH"/>
    <property type="match status" value="1"/>
</dbReference>
<dbReference type="InterPro" id="IPR050951">
    <property type="entry name" value="Retrovirus_Pol_polyprotein"/>
</dbReference>
<dbReference type="InterPro" id="IPR012337">
    <property type="entry name" value="RNaseH-like_sf"/>
</dbReference>
<dbReference type="CDD" id="cd01647">
    <property type="entry name" value="RT_LTR"/>
    <property type="match status" value="1"/>
</dbReference>
<dbReference type="WBParaSite" id="SVE_1785500.1">
    <property type="protein sequence ID" value="SVE_1785500.1"/>
    <property type="gene ID" value="SVE_1785500"/>
</dbReference>
<dbReference type="Gene3D" id="3.30.70.270">
    <property type="match status" value="2"/>
</dbReference>
<dbReference type="Gene3D" id="3.30.420.10">
    <property type="entry name" value="Ribonuclease H-like superfamily/Ribonuclease H"/>
    <property type="match status" value="1"/>
</dbReference>
<dbReference type="InterPro" id="IPR043128">
    <property type="entry name" value="Rev_trsase/Diguanyl_cyclase"/>
</dbReference>
<organism evidence="11 12">
    <name type="scientific">Strongyloides venezuelensis</name>
    <name type="common">Threadworm</name>
    <dbReference type="NCBI Taxonomy" id="75913"/>
    <lineage>
        <taxon>Eukaryota</taxon>
        <taxon>Metazoa</taxon>
        <taxon>Ecdysozoa</taxon>
        <taxon>Nematoda</taxon>
        <taxon>Chromadorea</taxon>
        <taxon>Rhabditida</taxon>
        <taxon>Tylenchina</taxon>
        <taxon>Panagrolaimomorpha</taxon>
        <taxon>Strongyloidoidea</taxon>
        <taxon>Strongyloididae</taxon>
        <taxon>Strongyloides</taxon>
    </lineage>
</organism>
<keyword evidence="6" id="KW-0378">Hydrolase</keyword>
<keyword evidence="11" id="KW-1185">Reference proteome</keyword>
<keyword evidence="2" id="KW-0808">Transferase</keyword>
<evidence type="ECO:0000256" key="1">
    <source>
        <dbReference type="ARBA" id="ARBA00012493"/>
    </source>
</evidence>
<dbReference type="InterPro" id="IPR021109">
    <property type="entry name" value="Peptidase_aspartic_dom_sf"/>
</dbReference>
<evidence type="ECO:0000256" key="8">
    <source>
        <dbReference type="SAM" id="MobiDB-lite"/>
    </source>
</evidence>
<dbReference type="Gene3D" id="1.10.340.70">
    <property type="match status" value="1"/>
</dbReference>
<protein>
    <recommendedName>
        <fullName evidence="1">RNA-directed DNA polymerase</fullName>
        <ecNumber evidence="1">2.7.7.49</ecNumber>
    </recommendedName>
</protein>
<dbReference type="GO" id="GO:0004519">
    <property type="term" value="F:endonuclease activity"/>
    <property type="evidence" value="ECO:0007669"/>
    <property type="project" value="UniProtKB-KW"/>
</dbReference>
<dbReference type="EC" id="2.7.7.49" evidence="1"/>
<keyword evidence="4" id="KW-0540">Nuclease</keyword>
<dbReference type="InterPro" id="IPR036875">
    <property type="entry name" value="Znf_CCHC_sf"/>
</dbReference>
<dbReference type="Gene3D" id="4.10.60.10">
    <property type="entry name" value="Zinc finger, CCHC-type"/>
    <property type="match status" value="1"/>
</dbReference>
<feature type="domain" description="Reverse transcriptase" evidence="9">
    <location>
        <begin position="478"/>
        <end position="666"/>
    </location>
</feature>
<keyword evidence="5" id="KW-0255">Endonuclease</keyword>
<proteinExistence type="predicted"/>
<dbReference type="PANTHER" id="PTHR37984:SF5">
    <property type="entry name" value="PROTEIN NYNRIN-LIKE"/>
    <property type="match status" value="1"/>
</dbReference>
<dbReference type="SUPFAM" id="SSF56672">
    <property type="entry name" value="DNA/RNA polymerases"/>
    <property type="match status" value="1"/>
</dbReference>
<feature type="compositionally biased region" description="Polar residues" evidence="8">
    <location>
        <begin position="1339"/>
        <end position="1352"/>
    </location>
</feature>
<dbReference type="GO" id="GO:0016787">
    <property type="term" value="F:hydrolase activity"/>
    <property type="evidence" value="ECO:0007669"/>
    <property type="project" value="UniProtKB-KW"/>
</dbReference>
<dbReference type="InterPro" id="IPR000477">
    <property type="entry name" value="RT_dom"/>
</dbReference>
<feature type="region of interest" description="Disordered" evidence="8">
    <location>
        <begin position="1329"/>
        <end position="1352"/>
    </location>
</feature>
<reference evidence="12" key="2">
    <citation type="submission" date="2015-08" db="UniProtKB">
        <authorList>
            <consortium name="WormBaseParasite"/>
        </authorList>
    </citation>
    <scope>IDENTIFICATION</scope>
</reference>
<dbReference type="PROSITE" id="PS50878">
    <property type="entry name" value="RT_POL"/>
    <property type="match status" value="1"/>
</dbReference>
<evidence type="ECO:0000313" key="11">
    <source>
        <dbReference type="Proteomes" id="UP000035680"/>
    </source>
</evidence>
<dbReference type="PROSITE" id="PS50994">
    <property type="entry name" value="INTEGRASE"/>
    <property type="match status" value="1"/>
</dbReference>
<evidence type="ECO:0000256" key="7">
    <source>
        <dbReference type="ARBA" id="ARBA00022918"/>
    </source>
</evidence>
<evidence type="ECO:0000256" key="3">
    <source>
        <dbReference type="ARBA" id="ARBA00022695"/>
    </source>
</evidence>
<dbReference type="InterPro" id="IPR041373">
    <property type="entry name" value="RT_RNaseH"/>
</dbReference>
<dbReference type="GO" id="GO:0015074">
    <property type="term" value="P:DNA integration"/>
    <property type="evidence" value="ECO:0007669"/>
    <property type="project" value="InterPro"/>
</dbReference>
<dbReference type="GO" id="GO:0003964">
    <property type="term" value="F:RNA-directed DNA polymerase activity"/>
    <property type="evidence" value="ECO:0007669"/>
    <property type="project" value="UniProtKB-KW"/>
</dbReference>
<dbReference type="InterPro" id="IPR001584">
    <property type="entry name" value="Integrase_cat-core"/>
</dbReference>
<dbReference type="Gene3D" id="3.10.10.10">
    <property type="entry name" value="HIV Type 1 Reverse Transcriptase, subunit A, domain 1"/>
    <property type="match status" value="1"/>
</dbReference>
<dbReference type="InterPro" id="IPR001878">
    <property type="entry name" value="Znf_CCHC"/>
</dbReference>
<evidence type="ECO:0000313" key="12">
    <source>
        <dbReference type="WBParaSite" id="SVE_1785500.1"/>
    </source>
</evidence>
<dbReference type="Proteomes" id="UP000035680">
    <property type="component" value="Unassembled WGS sequence"/>
</dbReference>
<name>A0A0K0FZH6_STRVS</name>
<evidence type="ECO:0000256" key="4">
    <source>
        <dbReference type="ARBA" id="ARBA00022722"/>
    </source>
</evidence>
<dbReference type="SUPFAM" id="SSF57756">
    <property type="entry name" value="Retrovirus zinc finger-like domains"/>
    <property type="match status" value="1"/>
</dbReference>
<dbReference type="GO" id="GO:0008270">
    <property type="term" value="F:zinc ion binding"/>
    <property type="evidence" value="ECO:0007669"/>
    <property type="project" value="InterPro"/>
</dbReference>
<dbReference type="InterPro" id="IPR041588">
    <property type="entry name" value="Integrase_H2C2"/>
</dbReference>
<accession>A0A0K0FZH6</accession>
<dbReference type="CDD" id="cd09274">
    <property type="entry name" value="RNase_HI_RT_Ty3"/>
    <property type="match status" value="1"/>
</dbReference>
<dbReference type="SUPFAM" id="SSF53098">
    <property type="entry name" value="Ribonuclease H-like"/>
    <property type="match status" value="1"/>
</dbReference>
<feature type="domain" description="Integrase catalytic" evidence="10">
    <location>
        <begin position="1036"/>
        <end position="1187"/>
    </location>
</feature>
<dbReference type="FunFam" id="3.10.20.370:FF:000001">
    <property type="entry name" value="Retrovirus-related Pol polyprotein from transposon 17.6-like protein"/>
    <property type="match status" value="1"/>
</dbReference>
<dbReference type="GO" id="GO:0042575">
    <property type="term" value="C:DNA polymerase complex"/>
    <property type="evidence" value="ECO:0007669"/>
    <property type="project" value="UniProtKB-ARBA"/>
</dbReference>
<dbReference type="GO" id="GO:0003676">
    <property type="term" value="F:nucleic acid binding"/>
    <property type="evidence" value="ECO:0007669"/>
    <property type="project" value="InterPro"/>
</dbReference>
<evidence type="ECO:0000259" key="10">
    <source>
        <dbReference type="PROSITE" id="PS50994"/>
    </source>
</evidence>
<dbReference type="SUPFAM" id="SSF50630">
    <property type="entry name" value="Acid proteases"/>
    <property type="match status" value="1"/>
</dbReference>
<evidence type="ECO:0000259" key="9">
    <source>
        <dbReference type="PROSITE" id="PS50878"/>
    </source>
</evidence>
<dbReference type="InterPro" id="IPR043502">
    <property type="entry name" value="DNA/RNA_pol_sf"/>
</dbReference>
<dbReference type="InterPro" id="IPR036397">
    <property type="entry name" value="RNaseH_sf"/>
</dbReference>
<dbReference type="GO" id="GO:0019899">
    <property type="term" value="F:enzyme binding"/>
    <property type="evidence" value="ECO:0007669"/>
    <property type="project" value="UniProtKB-ARBA"/>
</dbReference>
<reference evidence="11" key="1">
    <citation type="submission" date="2014-07" db="EMBL/GenBank/DDBJ databases">
        <authorList>
            <person name="Martin A.A"/>
            <person name="De Silva N."/>
        </authorList>
    </citation>
    <scope>NUCLEOTIDE SEQUENCE</scope>
</reference>
<dbReference type="Pfam" id="PF17921">
    <property type="entry name" value="Integrase_H2C2"/>
    <property type="match status" value="1"/>
</dbReference>
<evidence type="ECO:0000256" key="2">
    <source>
        <dbReference type="ARBA" id="ARBA00022679"/>
    </source>
</evidence>
<dbReference type="SMART" id="SM00343">
    <property type="entry name" value="ZnF_C2HC"/>
    <property type="match status" value="2"/>
</dbReference>
<dbReference type="STRING" id="75913.A0A0K0FZH6"/>
<evidence type="ECO:0000256" key="5">
    <source>
        <dbReference type="ARBA" id="ARBA00022759"/>
    </source>
</evidence>
<dbReference type="PANTHER" id="PTHR37984">
    <property type="entry name" value="PROTEIN CBG26694"/>
    <property type="match status" value="1"/>
</dbReference>
<keyword evidence="3" id="KW-0548">Nucleotidyltransferase</keyword>
<keyword evidence="7" id="KW-0695">RNA-directed DNA polymerase</keyword>
<dbReference type="CDD" id="cd00303">
    <property type="entry name" value="retropepsin_like"/>
    <property type="match status" value="1"/>
</dbReference>
<evidence type="ECO:0000256" key="6">
    <source>
        <dbReference type="ARBA" id="ARBA00022801"/>
    </source>
</evidence>
<dbReference type="Pfam" id="PF00078">
    <property type="entry name" value="RVT_1"/>
    <property type="match status" value="1"/>
</dbReference>
<sequence length="1352" mass="155780">MAIPDQESLAKIIAMVTESVTKELCKSSSSFTMVGDEDIKMMSHFTMLQTRLKEYNGEICFSKYAQKYGPELEEVEELTSKLQRRLMVSKLEENVRTQLKNALEGGKELKDLEWISSSKKHVTLKSLLELHFSTPTNPLIEFYKLINTGYKDWKKQNSSGKHTGYARYTSRVLEQLGKDVTKLDGLKTVVVLHGLSDSVQKQEIEKKIARGKISSYKDILEYLKKNEDEEMVKVNKVEVKSQTINKKVFEKKKKRKCYVCGACDHIKPQCPSLSEVYTKRCDSCQLFGHLAIVCKKIYNNKNLQYKVFFLASTGTENFYEYLSFNNVKVKFLVDSDADANFIRLSDFLKIATYSSISSCSYKVLSYANEVIDILGKWKTFHGEFLVVKNGCDNLLGKEWMKRNSYQFKYVNQLTTKKSMSELMASKHAELFKDELGTIKGRQIHLKVKEGVKPIYCEARRVPFSRMEPVKKCLEQMVQKGVLIPVDNPEWSAPIVVVSKRVGDDASTEEKLNAIRICPDFSTGLNDVLEEERITTRTMKELLALCPKGKHWTVVDVRDAFHSFEIAPDSQKYVSISTPFGHYQYTRMAFGLKVAPIVFQKFMNNLLSPVKAASAWQDDILIVNDNYKDHLRDVDAVLTLMENIGLKLKLTKCSFNKNEVPYLGYILSNKGKRLDPNRYKVLLNMKSSVNQLQLHSFIGMLAYYGNYIPNLYLHKPILSCLLKKGCPFKWGVKEKTAFKAIKDSLVTEVLEHYSFELPLVLMTDSSEYGIGSSLNHRMPNGDLKPIAFIVKTLTDTEINYQICEKEGLAAVLSIERFHQYLSGRKFTLMTDNRGLECIFKTSKGMSKVQAKRIARWRLQLMEYDFDVQLTKSASMGPADSLSRLIMTEKENLKDDEIMVARIKNNKQVEVQLNLLSIRYESSIDELIKKIKMCMDTGSWPKRTNLSIRFYKKYRTMIEEVDEVLYINDRILLPNSLRSKALQEAHEGHMGITNMSRKLRIKYIWHGLDTDVKNFVRLCTACQNVSNRRSIPDENWPKTIRPMQRIHVDHFYFEGKPYLLLKDVYSGWIEVTSVKSLHANVTIQWFNLIFRRLGFPQCLVTDQAPVFNSCEMEQYCRDVGIVKMISHAYHAASNGTAERAVQHVKNILIKGKIDNVEDLESYLNNCLIEYHELQKDNGRTPAQDMLNRDLRTNEIVYEHPDHTKENPFCNVVNIWYYDVITKTWIPEVIEKLIGSRGARVVIENGTKAKDIHVTHLRQRFINVEKRLLYSDAEDEEDELQKIETPQLIEKCSPAKGFSKEKVFDVMTKKEDDKIADEKLLVELESEISLPSLSNIDDSQENSDYTYSPSEEASE</sequence>